<accession>A0A0G1BFI7</accession>
<sequence>METPSLTEIIKNSTVVVHPGRYVYLQGKEFEIKNHFFISQDQDETTIVTEEENISQTTFSKEVKWFKLFEIKVSVPFLGVGLLAAITKAVADKGLNILVVSTFSKDYILVREKTYDTVISCLKDIGFPVIKKD</sequence>
<evidence type="ECO:0000259" key="1">
    <source>
        <dbReference type="Pfam" id="PF13840"/>
    </source>
</evidence>
<dbReference type="SUPFAM" id="SSF55021">
    <property type="entry name" value="ACT-like"/>
    <property type="match status" value="1"/>
</dbReference>
<evidence type="ECO:0000313" key="2">
    <source>
        <dbReference type="EMBL" id="KKS71964.1"/>
    </source>
</evidence>
<proteinExistence type="predicted"/>
<dbReference type="PIRSF" id="PIRSF008459">
    <property type="entry name" value="UCP008459"/>
    <property type="match status" value="1"/>
</dbReference>
<reference evidence="2 3" key="1">
    <citation type="journal article" date="2015" name="Nature">
        <title>rRNA introns, odd ribosomes, and small enigmatic genomes across a large radiation of phyla.</title>
        <authorList>
            <person name="Brown C.T."/>
            <person name="Hug L.A."/>
            <person name="Thomas B.C."/>
            <person name="Sharon I."/>
            <person name="Castelle C.J."/>
            <person name="Singh A."/>
            <person name="Wilkins M.J."/>
            <person name="Williams K.H."/>
            <person name="Banfield J.F."/>
        </authorList>
    </citation>
    <scope>NUCLEOTIDE SEQUENCE [LARGE SCALE GENOMIC DNA]</scope>
</reference>
<dbReference type="Gene3D" id="3.30.2130.10">
    <property type="entry name" value="VC0802-like"/>
    <property type="match status" value="1"/>
</dbReference>
<dbReference type="InterPro" id="IPR016540">
    <property type="entry name" value="UCP008459"/>
</dbReference>
<dbReference type="Proteomes" id="UP000033867">
    <property type="component" value="Unassembled WGS sequence"/>
</dbReference>
<dbReference type="InterPro" id="IPR045865">
    <property type="entry name" value="ACT-like_dom_sf"/>
</dbReference>
<feature type="domain" description="CASTOR ACT" evidence="1">
    <location>
        <begin position="80"/>
        <end position="124"/>
    </location>
</feature>
<dbReference type="InterPro" id="IPR027795">
    <property type="entry name" value="CASTOR_ACT_dom"/>
</dbReference>
<dbReference type="AlphaFoldDB" id="A0A0G1BFI7"/>
<comment type="caution">
    <text evidence="2">The sequence shown here is derived from an EMBL/GenBank/DDBJ whole genome shotgun (WGS) entry which is preliminary data.</text>
</comment>
<organism evidence="2 3">
    <name type="scientific">Candidatus Magasanikbacteria bacterium GW2011_GWE2_42_7</name>
    <dbReference type="NCBI Taxonomy" id="1619052"/>
    <lineage>
        <taxon>Bacteria</taxon>
        <taxon>Candidatus Magasanikiibacteriota</taxon>
    </lineage>
</organism>
<dbReference type="Pfam" id="PF13840">
    <property type="entry name" value="ACT_7"/>
    <property type="match status" value="1"/>
</dbReference>
<name>A0A0G1BFI7_9BACT</name>
<evidence type="ECO:0000313" key="3">
    <source>
        <dbReference type="Proteomes" id="UP000033867"/>
    </source>
</evidence>
<dbReference type="EMBL" id="LCEK01000016">
    <property type="protein sequence ID" value="KKS71964.1"/>
    <property type="molecule type" value="Genomic_DNA"/>
</dbReference>
<gene>
    <name evidence="2" type="ORF">UV42_C0016G0013</name>
</gene>
<protein>
    <recommendedName>
        <fullName evidence="1">CASTOR ACT domain-containing protein</fullName>
    </recommendedName>
</protein>